<evidence type="ECO:0000259" key="6">
    <source>
        <dbReference type="PROSITE" id="PS51755"/>
    </source>
</evidence>
<evidence type="ECO:0000256" key="4">
    <source>
        <dbReference type="ARBA" id="ARBA00023163"/>
    </source>
</evidence>
<keyword evidence="4" id="KW-0804">Transcription</keyword>
<dbReference type="InterPro" id="IPR027417">
    <property type="entry name" value="P-loop_NTPase"/>
</dbReference>
<dbReference type="InterPro" id="IPR036388">
    <property type="entry name" value="WH-like_DNA-bd_sf"/>
</dbReference>
<dbReference type="Gene3D" id="3.40.50.300">
    <property type="entry name" value="P-loop containing nucleotide triphosphate hydrolases"/>
    <property type="match status" value="1"/>
</dbReference>
<keyword evidence="3 5" id="KW-0238">DNA-binding</keyword>
<dbReference type="CDD" id="cd15831">
    <property type="entry name" value="BTAD"/>
    <property type="match status" value="1"/>
</dbReference>
<dbReference type="RefSeq" id="WP_201934146.1">
    <property type="nucleotide sequence ID" value="NZ_JAERSG010000001.1"/>
</dbReference>
<dbReference type="PANTHER" id="PTHR35807:SF1">
    <property type="entry name" value="TRANSCRIPTIONAL REGULATOR REDD"/>
    <property type="match status" value="1"/>
</dbReference>
<dbReference type="Gene3D" id="1.10.10.10">
    <property type="entry name" value="Winged helix-like DNA-binding domain superfamily/Winged helix DNA-binding domain"/>
    <property type="match status" value="1"/>
</dbReference>
<dbReference type="InterPro" id="IPR051677">
    <property type="entry name" value="AfsR-DnrI-RedD_regulator"/>
</dbReference>
<dbReference type="InterPro" id="IPR011990">
    <property type="entry name" value="TPR-like_helical_dom_sf"/>
</dbReference>
<evidence type="ECO:0000256" key="5">
    <source>
        <dbReference type="PROSITE-ProRule" id="PRU01091"/>
    </source>
</evidence>
<dbReference type="Pfam" id="PF13191">
    <property type="entry name" value="AAA_16"/>
    <property type="match status" value="1"/>
</dbReference>
<keyword evidence="2" id="KW-0805">Transcription regulation</keyword>
<comment type="similarity">
    <text evidence="1">Belongs to the AfsR/DnrI/RedD regulatory family.</text>
</comment>
<feature type="domain" description="OmpR/PhoB-type" evidence="6">
    <location>
        <begin position="1"/>
        <end position="98"/>
    </location>
</feature>
<dbReference type="InterPro" id="IPR005158">
    <property type="entry name" value="BTAD"/>
</dbReference>
<dbReference type="InterPro" id="IPR001867">
    <property type="entry name" value="OmpR/PhoB-type_DNA-bd"/>
</dbReference>
<organism evidence="7 8">
    <name type="scientific">Nocardioides baculatus</name>
    <dbReference type="NCBI Taxonomy" id="2801337"/>
    <lineage>
        <taxon>Bacteria</taxon>
        <taxon>Bacillati</taxon>
        <taxon>Actinomycetota</taxon>
        <taxon>Actinomycetes</taxon>
        <taxon>Propionibacteriales</taxon>
        <taxon>Nocardioidaceae</taxon>
        <taxon>Nocardioides</taxon>
    </lineage>
</organism>
<sequence>MLEVRAFGGVRARLDGEPVDLGGPRQRAVLGLLVAAGRRTVSTDRFLEELWSGEPPPSATGALQAYVSRLRSALEPHREKRRPAGVLVSNPPGYALALPTAAVDTWHFTALVRRAIGLDDAAAVDALDEALALWSDDPFAEYLDHEWAATESTRLHELHSEAVELRAAAALRLGRGGEAIADLEDHVRTHPLREQPVGLLARAYYQAGRQADALAALAVLRERLVDELGVDPGPDLRDLETDILNHADHLAIPARPAPVVPPGPVPEVVDVDAPTLLGREDELARLGAAADAVRSRAGLVWVEGDAGFGKSALVSRFGDQSVSTWSVLRGHCSEVAGTPSGQAWLEILEGLAVAPPEDARPFALADALRHQLEARGTRTLVILEDVHRADDDTLQVLWQLVESTHAPVLFVATFRSHEVGRDLAATLALTTERTLDRVVVGGLDDRAAKELLVQRVEATLPDGAWQRLVDRSAGNPLFLRQLAQLVDSEGLDSVDTVPAAIRDLLLRRIDRLPVATADALSRAAVLGRDLDFDLVVAFEQEWADTDEDSVANHLDAGLVAGLLDSPRPSDLRFTHALIRDTFYGRLAPLRRTRLHRAALATYLRQWPDRVEEVAHHATASLDRRSAADAVPLLLAAAARSGYAAAVPHLRTAIRALDLAGADPAEALPVRLDLVRALARDGNITAAATERQVAIREATEHGTQVDVARAWQWQSPMMWTRRASDQVDASAIDELRRLLAAVGDDDPALHIELLNALVIEADPWNIDVVVEAATEALAIAEELDDPELECRALNAAYFGVLASDDPGVLRRIGKRMLEAAERADLHGYVAVAHMYLHSAAVAEADLGTAAAHIESAVRAGTSGQLPELLMLSSIFEATTMLVQGDLDGSRTAFDTIAATITASGDPNGFFIWLWSMFAIEFAAGDTSSLHEHAVRMTELMPWHSTDLLVVTLLDAGDVGAARRTWSPTPMQHDATWLFDIAVRAHIVSELGDVEQARVVYDEMLPWAGQLARSLNGALALGPVDHYLGLLATTLGEHVIARHHFDAALRLTGPGQASTWDRSWVRTPAHLRT</sequence>
<dbReference type="Pfam" id="PF00486">
    <property type="entry name" value="Trans_reg_C"/>
    <property type="match status" value="1"/>
</dbReference>
<dbReference type="Proteomes" id="UP000636918">
    <property type="component" value="Unassembled WGS sequence"/>
</dbReference>
<dbReference type="SUPFAM" id="SSF48452">
    <property type="entry name" value="TPR-like"/>
    <property type="match status" value="1"/>
</dbReference>
<dbReference type="PROSITE" id="PS51755">
    <property type="entry name" value="OMPR_PHOB"/>
    <property type="match status" value="1"/>
</dbReference>
<evidence type="ECO:0000256" key="2">
    <source>
        <dbReference type="ARBA" id="ARBA00023015"/>
    </source>
</evidence>
<dbReference type="SMART" id="SM01043">
    <property type="entry name" value="BTAD"/>
    <property type="match status" value="1"/>
</dbReference>
<evidence type="ECO:0000256" key="3">
    <source>
        <dbReference type="ARBA" id="ARBA00023125"/>
    </source>
</evidence>
<gene>
    <name evidence="7" type="ORF">JI751_05135</name>
</gene>
<dbReference type="InterPro" id="IPR016032">
    <property type="entry name" value="Sig_transdc_resp-reg_C-effctor"/>
</dbReference>
<evidence type="ECO:0000256" key="1">
    <source>
        <dbReference type="ARBA" id="ARBA00005820"/>
    </source>
</evidence>
<dbReference type="EMBL" id="JAERSG010000001">
    <property type="protein sequence ID" value="MBL0746988.1"/>
    <property type="molecule type" value="Genomic_DNA"/>
</dbReference>
<reference evidence="7 8" key="1">
    <citation type="submission" date="2021-01" db="EMBL/GenBank/DDBJ databases">
        <title>Genome seq and assembly of Nocardiodes sp. G10.</title>
        <authorList>
            <person name="Chhetri G."/>
        </authorList>
    </citation>
    <scope>NUCLEOTIDE SEQUENCE [LARGE SCALE GENOMIC DNA]</scope>
    <source>
        <strain evidence="7 8">G10</strain>
    </source>
</reference>
<dbReference type="SMART" id="SM00862">
    <property type="entry name" value="Trans_reg_C"/>
    <property type="match status" value="1"/>
</dbReference>
<feature type="DNA-binding region" description="OmpR/PhoB-type" evidence="5">
    <location>
        <begin position="1"/>
        <end position="98"/>
    </location>
</feature>
<protein>
    <submittedName>
        <fullName evidence="7">AAA family ATPase</fullName>
    </submittedName>
</protein>
<dbReference type="Gene3D" id="1.25.40.10">
    <property type="entry name" value="Tetratricopeptide repeat domain"/>
    <property type="match status" value="1"/>
</dbReference>
<keyword evidence="8" id="KW-1185">Reference proteome</keyword>
<dbReference type="SUPFAM" id="SSF46894">
    <property type="entry name" value="C-terminal effector domain of the bipartite response regulators"/>
    <property type="match status" value="1"/>
</dbReference>
<evidence type="ECO:0000313" key="8">
    <source>
        <dbReference type="Proteomes" id="UP000636918"/>
    </source>
</evidence>
<evidence type="ECO:0000313" key="7">
    <source>
        <dbReference type="EMBL" id="MBL0746988.1"/>
    </source>
</evidence>
<comment type="caution">
    <text evidence="7">The sequence shown here is derived from an EMBL/GenBank/DDBJ whole genome shotgun (WGS) entry which is preliminary data.</text>
</comment>
<dbReference type="InterPro" id="IPR041664">
    <property type="entry name" value="AAA_16"/>
</dbReference>
<dbReference type="SUPFAM" id="SSF52540">
    <property type="entry name" value="P-loop containing nucleoside triphosphate hydrolases"/>
    <property type="match status" value="1"/>
</dbReference>
<dbReference type="Pfam" id="PF03704">
    <property type="entry name" value="BTAD"/>
    <property type="match status" value="1"/>
</dbReference>
<accession>A0ABS1L5L4</accession>
<proteinExistence type="inferred from homology"/>
<name>A0ABS1L5L4_9ACTN</name>
<dbReference type="PANTHER" id="PTHR35807">
    <property type="entry name" value="TRANSCRIPTIONAL REGULATOR REDD-RELATED"/>
    <property type="match status" value="1"/>
</dbReference>